<evidence type="ECO:0000313" key="3">
    <source>
        <dbReference type="Proteomes" id="UP000238375"/>
    </source>
</evidence>
<dbReference type="PANTHER" id="PTHR35399:SF4">
    <property type="entry name" value="MEMBRANE PROTEIN"/>
    <property type="match status" value="1"/>
</dbReference>
<organism evidence="2 3">
    <name type="scientific">Spirosoma oryzae</name>
    <dbReference type="NCBI Taxonomy" id="1469603"/>
    <lineage>
        <taxon>Bacteria</taxon>
        <taxon>Pseudomonadati</taxon>
        <taxon>Bacteroidota</taxon>
        <taxon>Cytophagia</taxon>
        <taxon>Cytophagales</taxon>
        <taxon>Cytophagaceae</taxon>
        <taxon>Spirosoma</taxon>
    </lineage>
</organism>
<dbReference type="PANTHER" id="PTHR35399">
    <property type="entry name" value="SLR8030 PROTEIN"/>
    <property type="match status" value="1"/>
</dbReference>
<keyword evidence="3" id="KW-1185">Reference proteome</keyword>
<dbReference type="AlphaFoldDB" id="A0A2T0TNC9"/>
<dbReference type="EMBL" id="PVTE01000001">
    <property type="protein sequence ID" value="PRY47166.1"/>
    <property type="molecule type" value="Genomic_DNA"/>
</dbReference>
<feature type="signal peptide" evidence="1">
    <location>
        <begin position="1"/>
        <end position="43"/>
    </location>
</feature>
<protein>
    <submittedName>
        <fullName evidence="2">Uncharacterized protein</fullName>
    </submittedName>
</protein>
<keyword evidence="1" id="KW-0732">Signal</keyword>
<comment type="caution">
    <text evidence="2">The sequence shown here is derived from an EMBL/GenBank/DDBJ whole genome shotgun (WGS) entry which is preliminary data.</text>
</comment>
<sequence>MVRLHWGNLRMVTLQNRFNLILTNMRRSAALSSTLLLSLFALAACNTTENPDVPTSEVVLKSYSTNPALVKSLSGFSDLQVMPLISSDDKLEQSPNFVYGGQPDGAGLMKNPNGEGYIFITNHEYLRSASRVMLDKTFKPVKGEYVVNYDGGTWRLCSATLATPETHGFGPLFLTAGESGSESMVHAINPAGAADPTNKNRVLPALGKASMENAVPLPKDAYTGKTVVIIGEDDSNGQLLAYVSNTVGDLQGGKLYFLRAKNQDPVETSMEVGKTYDVEFVEVDNASASTGSQIAAQSVEKKAIQFARVEDVDYRKGGGANSREVYFTATGVSQSDKKTPVTGKTMWGRVYRLVMDASNPLVGKLTPVIDGNVNPGNSIVNPDNLCVTNNYVYIQEDGDSFYLDNKHDGRIWQFNIATGENKPMLEMNHQRDNSTFNSKYNTTNTQLLSSWEYGAMLDVSDIVGKPNTFLINLHPHTWRDMKYSNPDGSSITKAVSITDGNTGSFAEGGQTVIVTGIPR</sequence>
<evidence type="ECO:0000256" key="1">
    <source>
        <dbReference type="SAM" id="SignalP"/>
    </source>
</evidence>
<feature type="chain" id="PRO_5015524678" evidence="1">
    <location>
        <begin position="44"/>
        <end position="519"/>
    </location>
</feature>
<dbReference type="Proteomes" id="UP000238375">
    <property type="component" value="Unassembled WGS sequence"/>
</dbReference>
<name>A0A2T0TNC9_9BACT</name>
<gene>
    <name evidence="2" type="ORF">CLV58_101232</name>
</gene>
<accession>A0A2T0TNC9</accession>
<proteinExistence type="predicted"/>
<evidence type="ECO:0000313" key="2">
    <source>
        <dbReference type="EMBL" id="PRY47166.1"/>
    </source>
</evidence>
<reference evidence="2 3" key="1">
    <citation type="submission" date="2018-03" db="EMBL/GenBank/DDBJ databases">
        <title>Genomic Encyclopedia of Archaeal and Bacterial Type Strains, Phase II (KMG-II): from individual species to whole genera.</title>
        <authorList>
            <person name="Goeker M."/>
        </authorList>
    </citation>
    <scope>NUCLEOTIDE SEQUENCE [LARGE SCALE GENOMIC DNA]</scope>
    <source>
        <strain evidence="2 3">DSM 28354</strain>
    </source>
</reference>